<feature type="domain" description="4Fe-4S ferredoxin-type" evidence="2">
    <location>
        <begin position="907"/>
        <end position="939"/>
    </location>
</feature>
<dbReference type="Gene3D" id="3.40.50.740">
    <property type="match status" value="1"/>
</dbReference>
<dbReference type="EC" id="1.2.7.-" evidence="3"/>
<feature type="region of interest" description="Disordered" evidence="1">
    <location>
        <begin position="1130"/>
        <end position="1171"/>
    </location>
</feature>
<dbReference type="GO" id="GO:0016491">
    <property type="term" value="F:oxidoreductase activity"/>
    <property type="evidence" value="ECO:0007669"/>
    <property type="project" value="UniProtKB-KW"/>
</dbReference>
<feature type="region of interest" description="Disordered" evidence="1">
    <location>
        <begin position="787"/>
        <end position="808"/>
    </location>
</feature>
<feature type="compositionally biased region" description="Basic and acidic residues" evidence="1">
    <location>
        <begin position="1140"/>
        <end position="1171"/>
    </location>
</feature>
<dbReference type="SUPFAM" id="SSF54862">
    <property type="entry name" value="4Fe-4S ferredoxins"/>
    <property type="match status" value="1"/>
</dbReference>
<gene>
    <name evidence="3" type="ORF">MNBD_PLANCTO03-2353</name>
</gene>
<dbReference type="AlphaFoldDB" id="A0A3B1DH47"/>
<dbReference type="Pfam" id="PF13247">
    <property type="entry name" value="Fer4_11"/>
    <property type="match status" value="1"/>
</dbReference>
<accession>A0A3B1DH47</accession>
<proteinExistence type="predicted"/>
<dbReference type="NCBIfam" id="TIGR04519">
    <property type="entry name" value="MoCo_extend_TAT"/>
    <property type="match status" value="1"/>
</dbReference>
<dbReference type="PROSITE" id="PS51379">
    <property type="entry name" value="4FE4S_FER_2"/>
    <property type="match status" value="3"/>
</dbReference>
<dbReference type="PANTHER" id="PTHR42783">
    <property type="entry name" value="GLUTAMATE SYNTHASE [NADPH] SMALL CHAIN"/>
    <property type="match status" value="1"/>
</dbReference>
<evidence type="ECO:0000313" key="3">
    <source>
        <dbReference type="EMBL" id="VAX42126.1"/>
    </source>
</evidence>
<dbReference type="SUPFAM" id="SSF53706">
    <property type="entry name" value="Formate dehydrogenase/DMSO reductase, domains 1-3"/>
    <property type="match status" value="1"/>
</dbReference>
<protein>
    <submittedName>
        <fullName evidence="3">Molybdopterin oxidoreductase, iron-sulfur binding subunit</fullName>
        <ecNumber evidence="3">1.2.7.-</ecNumber>
    </submittedName>
</protein>
<evidence type="ECO:0000259" key="2">
    <source>
        <dbReference type="PROSITE" id="PS51379"/>
    </source>
</evidence>
<name>A0A3B1DH47_9ZZZZ</name>
<feature type="domain" description="4Fe-4S ferredoxin-type" evidence="2">
    <location>
        <begin position="940"/>
        <end position="969"/>
    </location>
</feature>
<dbReference type="CDD" id="cd02784">
    <property type="entry name" value="MopB_CT_PHLH"/>
    <property type="match status" value="1"/>
</dbReference>
<dbReference type="PANTHER" id="PTHR42783:SF3">
    <property type="entry name" value="GLUTAMATE SYNTHASE [NADPH] SMALL CHAIN-RELATED"/>
    <property type="match status" value="1"/>
</dbReference>
<feature type="domain" description="4Fe-4S ferredoxin-type" evidence="2">
    <location>
        <begin position="851"/>
        <end position="881"/>
    </location>
</feature>
<dbReference type="Gene3D" id="3.30.70.20">
    <property type="match status" value="2"/>
</dbReference>
<sequence length="1192" mass="127841">MTHKQGSTARDHQPAEMALRAGTPTSPAVWRSVDEFAQTPAFREIVEREFPAGASELAGSSRRDFVKLMGASLALAGAATIPGCRRPDHKILTYSQIVPENIIPGKPLFYATSVPLPGGGAEGLLVETHEGRPTKVEGNPLHPNNRGRCSPQALASPLTIYDPDRLKFPVYDNPAKGKVAASWDDFALWSTEHFAQYAGDGSGLAFLVEPRSTPAWEATKAKVQKRYPNARWVSYLPAGSDAANEGSQIAFGQPMREVFDFGKARVVVALDRDFTEGEAGAIANARGFGASRRVWKSTDSMCRLYAVEPSYSGLGGLADHHVRLAPSQIPAFTVALAKAVLGSLNDAPLRAAVEAITLPDTSAFDSLPTETKGKSFVQLLAEDLLAAEHLGHSLIAVGKTQPAAIHALVHALNAALGNTGSTVRYIEQTGDLAAPVMAGLRSLTSEMASGSIKTIVCVNVNPVFDAPADLGFADAFAKVPARVCLSVGKTETSEASTWALNGAHWLESWSDTVANDGTIAPTQPMIAPLYEPAKNDIELLALLAGDEAPDGFAIVQQAWAKALGMQVVDGGFGKVWKRALRDGFLPDSGGTMSTPKVRTIEVSRALGAMTFAEAPAQGALDVVFTTGSIGDGRDANNAWLQEMPHHMTKVVWDNPVVVSPATARALDLEPDSYEKKRQPHARMATLRVGGRSMELPVWICPGMADNVAVVTLGYGRTTAGVVGDGVGFNTYALRAADQGALVRSGTLARTGKSYPISSTQNHWSLEGRYSLARWLDKPAWETHAAKAEAGPTHGRVEDPFDTSGDDGALSVAEKLGELTHTPANLSLYENPMNEGRGNPVAGSEYSKGLQWGMTIDMASCTGCNACTIACQSENNIPVVGKKEVAKGREMQWIRIDRYFVGDSLDEPDRVINQPLGCTQCENAPCETVCPVTATVHDREGLNVMAYNRCIGTRYCMNNCPYKARRFNFFDWAQTKTNGGLDPSYVPESIRNATDNGGQGSTFNQNLIPPRLLAKLDEVQKMKQNPNVTVRGRGVMEKCTYCLQRINSARAGAKVQGLDTIPDGYFQVACEQACPTESIVFGDILKPDSRVSNTRTSQRSYMLLGFLNVRPRTSHLMRVTNPNPAITAPVDTIAAHGGGHGGDHGDDHGDDTHSAPADDHSGETHSFRVDPRRRLDDDGYALSLNVLGTGVHL</sequence>
<dbReference type="InterPro" id="IPR017896">
    <property type="entry name" value="4Fe4S_Fe-S-bd"/>
</dbReference>
<dbReference type="Gene3D" id="2.20.25.90">
    <property type="entry name" value="ADC-like domains"/>
    <property type="match status" value="1"/>
</dbReference>
<reference evidence="3" key="1">
    <citation type="submission" date="2018-06" db="EMBL/GenBank/DDBJ databases">
        <authorList>
            <person name="Zhirakovskaya E."/>
        </authorList>
    </citation>
    <scope>NUCLEOTIDE SEQUENCE</scope>
</reference>
<keyword evidence="3" id="KW-0560">Oxidoreductase</keyword>
<dbReference type="InterPro" id="IPR030948">
    <property type="entry name" value="TAT_var_transloc_signal_dom"/>
</dbReference>
<dbReference type="CDD" id="cd10551">
    <property type="entry name" value="PsrB"/>
    <property type="match status" value="1"/>
</dbReference>
<organism evidence="3">
    <name type="scientific">hydrothermal vent metagenome</name>
    <dbReference type="NCBI Taxonomy" id="652676"/>
    <lineage>
        <taxon>unclassified sequences</taxon>
        <taxon>metagenomes</taxon>
        <taxon>ecological metagenomes</taxon>
    </lineage>
</organism>
<feature type="region of interest" description="Disordered" evidence="1">
    <location>
        <begin position="1"/>
        <end position="24"/>
    </location>
</feature>
<dbReference type="EMBL" id="UOGK01000645">
    <property type="protein sequence ID" value="VAX42126.1"/>
    <property type="molecule type" value="Genomic_DNA"/>
</dbReference>
<evidence type="ECO:0000256" key="1">
    <source>
        <dbReference type="SAM" id="MobiDB-lite"/>
    </source>
</evidence>